<sequence>MSNQDAGIQYRLPLGLIEAQRLIDEAIKHHDDTLPVNSFMCADALRKREALTALTDARLHIRRVLEILYAPDGAEASNTK</sequence>
<organism evidence="1 2">
    <name type="scientific">Paraburkholderia fungorum</name>
    <dbReference type="NCBI Taxonomy" id="134537"/>
    <lineage>
        <taxon>Bacteria</taxon>
        <taxon>Pseudomonadati</taxon>
        <taxon>Pseudomonadota</taxon>
        <taxon>Betaproteobacteria</taxon>
        <taxon>Burkholderiales</taxon>
        <taxon>Burkholderiaceae</taxon>
        <taxon>Paraburkholderia</taxon>
    </lineage>
</organism>
<dbReference type="AlphaFoldDB" id="A0A1H1IY75"/>
<reference evidence="2" key="1">
    <citation type="submission" date="2016-10" db="EMBL/GenBank/DDBJ databases">
        <authorList>
            <person name="Varghese N."/>
        </authorList>
    </citation>
    <scope>NUCLEOTIDE SEQUENCE [LARGE SCALE GENOMIC DNA]</scope>
    <source>
        <strain evidence="2">GAS106B</strain>
    </source>
</reference>
<accession>A0A1H1IY75</accession>
<dbReference type="RefSeq" id="WP_074770891.1">
    <property type="nucleotide sequence ID" value="NZ_FNKP01000002.1"/>
</dbReference>
<evidence type="ECO:0000313" key="2">
    <source>
        <dbReference type="Proteomes" id="UP000183487"/>
    </source>
</evidence>
<keyword evidence="2" id="KW-1185">Reference proteome</keyword>
<protein>
    <submittedName>
        <fullName evidence="1">Uncharacterized protein</fullName>
    </submittedName>
</protein>
<name>A0A1H1IY75_9BURK</name>
<dbReference type="Proteomes" id="UP000183487">
    <property type="component" value="Unassembled WGS sequence"/>
</dbReference>
<proteinExistence type="predicted"/>
<dbReference type="EMBL" id="FNKP01000002">
    <property type="protein sequence ID" value="SDR42633.1"/>
    <property type="molecule type" value="Genomic_DNA"/>
</dbReference>
<evidence type="ECO:0000313" key="1">
    <source>
        <dbReference type="EMBL" id="SDR42633.1"/>
    </source>
</evidence>
<gene>
    <name evidence="1" type="ORF">SAMN05443245_5868</name>
</gene>